<dbReference type="AlphaFoldDB" id="A0A2G8RSQ5"/>
<accession>A0A2G8RSQ5</accession>
<organism evidence="1 2">
    <name type="scientific">Ganoderma sinense ZZ0214-1</name>
    <dbReference type="NCBI Taxonomy" id="1077348"/>
    <lineage>
        <taxon>Eukaryota</taxon>
        <taxon>Fungi</taxon>
        <taxon>Dikarya</taxon>
        <taxon>Basidiomycota</taxon>
        <taxon>Agaricomycotina</taxon>
        <taxon>Agaricomycetes</taxon>
        <taxon>Polyporales</taxon>
        <taxon>Polyporaceae</taxon>
        <taxon>Ganoderma</taxon>
    </lineage>
</organism>
<name>A0A2G8RSQ5_9APHY</name>
<reference evidence="1 2" key="1">
    <citation type="journal article" date="2015" name="Sci. Rep.">
        <title>Chromosome-level genome map provides insights into diverse defense mechanisms in the medicinal fungus Ganoderma sinense.</title>
        <authorList>
            <person name="Zhu Y."/>
            <person name="Xu J."/>
            <person name="Sun C."/>
            <person name="Zhou S."/>
            <person name="Xu H."/>
            <person name="Nelson D.R."/>
            <person name="Qian J."/>
            <person name="Song J."/>
            <person name="Luo H."/>
            <person name="Xiang L."/>
            <person name="Li Y."/>
            <person name="Xu Z."/>
            <person name="Ji A."/>
            <person name="Wang L."/>
            <person name="Lu S."/>
            <person name="Hayward A."/>
            <person name="Sun W."/>
            <person name="Li X."/>
            <person name="Schwartz D.C."/>
            <person name="Wang Y."/>
            <person name="Chen S."/>
        </authorList>
    </citation>
    <scope>NUCLEOTIDE SEQUENCE [LARGE SCALE GENOMIC DNA]</scope>
    <source>
        <strain evidence="1 2">ZZ0214-1</strain>
    </source>
</reference>
<evidence type="ECO:0000313" key="2">
    <source>
        <dbReference type="Proteomes" id="UP000230002"/>
    </source>
</evidence>
<comment type="caution">
    <text evidence="1">The sequence shown here is derived from an EMBL/GenBank/DDBJ whole genome shotgun (WGS) entry which is preliminary data.</text>
</comment>
<evidence type="ECO:0000313" key="1">
    <source>
        <dbReference type="EMBL" id="PIL24545.1"/>
    </source>
</evidence>
<dbReference type="Proteomes" id="UP000230002">
    <property type="component" value="Unassembled WGS sequence"/>
</dbReference>
<sequence length="217" mass="25296">MLLDHRIPSCYWPDLSSWKADVDSYGYNTRSPEFVNIRAYSKRPQAQRRNFDKHVDAYFRADQEWHALRVKLGRPPDFKTAYNWTLRVRRVPDGNRRLTRKVLPLLGDLQCYLLTADLMYANEVASPDAQTIGDVVTKLQGKGAWHGLHQAGQFMSAVPKNEEVVAAFCRVYTFIEERLTQEERDLIQFDPVMLEHALCKYQRLMRELKDGPGSEEF</sequence>
<keyword evidence="2" id="KW-1185">Reference proteome</keyword>
<dbReference type="EMBL" id="AYKW01000061">
    <property type="protein sequence ID" value="PIL24545.1"/>
    <property type="molecule type" value="Genomic_DNA"/>
</dbReference>
<dbReference type="OrthoDB" id="2797654at2759"/>
<protein>
    <submittedName>
        <fullName evidence="1">Uncharacterized protein</fullName>
    </submittedName>
</protein>
<proteinExistence type="predicted"/>
<gene>
    <name evidence="1" type="ORF">GSI_13406</name>
</gene>